<dbReference type="RefSeq" id="XP_013891392.1">
    <property type="nucleotide sequence ID" value="XM_014035938.1"/>
</dbReference>
<dbReference type="KEGG" id="mng:MNEG_15591"/>
<protein>
    <submittedName>
        <fullName evidence="1">Uncharacterized protein</fullName>
    </submittedName>
</protein>
<gene>
    <name evidence="1" type="ORF">MNEG_15591</name>
</gene>
<name>A0A0D2IWL4_9CHLO</name>
<dbReference type="GeneID" id="25733268"/>
<dbReference type="AlphaFoldDB" id="A0A0D2IWL4"/>
<accession>A0A0D2IWL4</accession>
<keyword evidence="2" id="KW-1185">Reference proteome</keyword>
<organism evidence="1 2">
    <name type="scientific">Monoraphidium neglectum</name>
    <dbReference type="NCBI Taxonomy" id="145388"/>
    <lineage>
        <taxon>Eukaryota</taxon>
        <taxon>Viridiplantae</taxon>
        <taxon>Chlorophyta</taxon>
        <taxon>core chlorophytes</taxon>
        <taxon>Chlorophyceae</taxon>
        <taxon>CS clade</taxon>
        <taxon>Sphaeropleales</taxon>
        <taxon>Selenastraceae</taxon>
        <taxon>Monoraphidium</taxon>
    </lineage>
</organism>
<dbReference type="Proteomes" id="UP000054498">
    <property type="component" value="Unassembled WGS sequence"/>
</dbReference>
<dbReference type="EMBL" id="KK105682">
    <property type="protein sequence ID" value="KIY92372.1"/>
    <property type="molecule type" value="Genomic_DNA"/>
</dbReference>
<reference evidence="1 2" key="1">
    <citation type="journal article" date="2013" name="BMC Genomics">
        <title>Reconstruction of the lipid metabolism for the microalga Monoraphidium neglectum from its genome sequence reveals characteristics suitable for biofuel production.</title>
        <authorList>
            <person name="Bogen C."/>
            <person name="Al-Dilaimi A."/>
            <person name="Albersmeier A."/>
            <person name="Wichmann J."/>
            <person name="Grundmann M."/>
            <person name="Rupp O."/>
            <person name="Lauersen K.J."/>
            <person name="Blifernez-Klassen O."/>
            <person name="Kalinowski J."/>
            <person name="Goesmann A."/>
            <person name="Mussgnug J.H."/>
            <person name="Kruse O."/>
        </authorList>
    </citation>
    <scope>NUCLEOTIDE SEQUENCE [LARGE SCALE GENOMIC DNA]</scope>
    <source>
        <strain evidence="1 2">SAG 48.87</strain>
    </source>
</reference>
<proteinExistence type="predicted"/>
<feature type="non-terminal residue" evidence="1">
    <location>
        <position position="1"/>
    </location>
</feature>
<feature type="non-terminal residue" evidence="1">
    <location>
        <position position="105"/>
    </location>
</feature>
<evidence type="ECO:0000313" key="1">
    <source>
        <dbReference type="EMBL" id="KIY92372.1"/>
    </source>
</evidence>
<sequence>GLPLGGAAQRGLFCGAGVHGAVHAPRAAGVEPDGQGHPAAGAGAAGSDAARLWGAYDFPRADAPGQVRAGLWACSWWEVYGKACGRVPGPLPARHDGQHGGLAPE</sequence>
<evidence type="ECO:0000313" key="2">
    <source>
        <dbReference type="Proteomes" id="UP000054498"/>
    </source>
</evidence>